<gene>
    <name evidence="2" type="ORF">GCM10010246_29800</name>
</gene>
<dbReference type="InterPro" id="IPR029046">
    <property type="entry name" value="LolA/LolB/LppX"/>
</dbReference>
<proteinExistence type="predicted"/>
<feature type="region of interest" description="Disordered" evidence="1">
    <location>
        <begin position="29"/>
        <end position="51"/>
    </location>
</feature>
<dbReference type="EMBL" id="BAAASD010000010">
    <property type="protein sequence ID" value="GAA2342525.1"/>
    <property type="molecule type" value="Genomic_DNA"/>
</dbReference>
<reference evidence="2 3" key="1">
    <citation type="journal article" date="2019" name="Int. J. Syst. Evol. Microbiol.">
        <title>The Global Catalogue of Microorganisms (GCM) 10K type strain sequencing project: providing services to taxonomists for standard genome sequencing and annotation.</title>
        <authorList>
            <consortium name="The Broad Institute Genomics Platform"/>
            <consortium name="The Broad Institute Genome Sequencing Center for Infectious Disease"/>
            <person name="Wu L."/>
            <person name="Ma J."/>
        </authorList>
    </citation>
    <scope>NUCLEOTIDE SEQUENCE [LARGE SCALE GENOMIC DNA]</scope>
    <source>
        <strain evidence="2 3">JCM 4316</strain>
    </source>
</reference>
<organism evidence="2 3">
    <name type="scientific">Streptomyces cuspidosporus</name>
    <dbReference type="NCBI Taxonomy" id="66882"/>
    <lineage>
        <taxon>Bacteria</taxon>
        <taxon>Bacillati</taxon>
        <taxon>Actinomycetota</taxon>
        <taxon>Actinomycetes</taxon>
        <taxon>Kitasatosporales</taxon>
        <taxon>Streptomycetaceae</taxon>
        <taxon>Streptomyces</taxon>
    </lineage>
</organism>
<dbReference type="RefSeq" id="WP_346174949.1">
    <property type="nucleotide sequence ID" value="NZ_BAAASD010000010.1"/>
</dbReference>
<dbReference type="SUPFAM" id="SSF89392">
    <property type="entry name" value="Prokaryotic lipoproteins and lipoprotein localization factors"/>
    <property type="match status" value="1"/>
</dbReference>
<sequence>MAQLPSGGRATAAGVACLLACTVLTACGSDDEPERKAGGTTSSGGGDEGSAVRAAFDKTAEADTARMTLRTETSAAGQSATAAGRGVIDLSDGESTMTLTAGGQKIEQRVVDQVIYQKVPERQRAQVPGKKPWVKIDLKKAAAQQNGQGGNQINDPAESAAFAKGITDKDTRKLGTEKIGGVNTTHYRVTVDVDKLSTGEKLKRQVGPTLPMDLWLDDKGRIRRQQVDMTIKAPAGQSDSGDTPRKAKVRTRIEFSDFGTEVDAEAPPAGQTADLTDKATGPTGKTS</sequence>
<protein>
    <recommendedName>
        <fullName evidence="4">LppX_LprAFG lipoprotein</fullName>
    </recommendedName>
</protein>
<evidence type="ECO:0008006" key="4">
    <source>
        <dbReference type="Google" id="ProtNLM"/>
    </source>
</evidence>
<dbReference type="Gene3D" id="2.50.20.20">
    <property type="match status" value="1"/>
</dbReference>
<evidence type="ECO:0000256" key="1">
    <source>
        <dbReference type="SAM" id="MobiDB-lite"/>
    </source>
</evidence>
<evidence type="ECO:0000313" key="3">
    <source>
        <dbReference type="Proteomes" id="UP001500253"/>
    </source>
</evidence>
<dbReference type="Proteomes" id="UP001500253">
    <property type="component" value="Unassembled WGS sequence"/>
</dbReference>
<accession>A0ABN3G226</accession>
<evidence type="ECO:0000313" key="2">
    <source>
        <dbReference type="EMBL" id="GAA2342525.1"/>
    </source>
</evidence>
<name>A0ABN3G226_9ACTN</name>
<feature type="region of interest" description="Disordered" evidence="1">
    <location>
        <begin position="230"/>
        <end position="287"/>
    </location>
</feature>
<keyword evidence="3" id="KW-1185">Reference proteome</keyword>
<comment type="caution">
    <text evidence="2">The sequence shown here is derived from an EMBL/GenBank/DDBJ whole genome shotgun (WGS) entry which is preliminary data.</text>
</comment>